<name>A0A9P0I838_SPOLI</name>
<evidence type="ECO:0000313" key="2">
    <source>
        <dbReference type="EMBL" id="CAH1641742.1"/>
    </source>
</evidence>
<sequence>MEALTRTVSDLCSQFYQRMAEFEQELKRTPDAATGLSADFAAFRQFIIQALSTLQEQMKVMALSIDGIEMRSRHKILLMHGVPESETNAEDTAPVVVKVVKDHLNIDITPADIKRCRRMGRSSHKPRPILFKLKDVALRNRVWLAKTKLKGSGITLSEFLTKSRHKVFMAARDKFGVSQCWTKEGVVFVLDSKGSRHRVTTMEDLGKVESQPGGKQQQSSGPSERVVVVAQPVTASATRTVTSKASKRAAARK</sequence>
<organism evidence="2 3">
    <name type="scientific">Spodoptera littoralis</name>
    <name type="common">Egyptian cotton leafworm</name>
    <dbReference type="NCBI Taxonomy" id="7109"/>
    <lineage>
        <taxon>Eukaryota</taxon>
        <taxon>Metazoa</taxon>
        <taxon>Ecdysozoa</taxon>
        <taxon>Arthropoda</taxon>
        <taxon>Hexapoda</taxon>
        <taxon>Insecta</taxon>
        <taxon>Pterygota</taxon>
        <taxon>Neoptera</taxon>
        <taxon>Endopterygota</taxon>
        <taxon>Lepidoptera</taxon>
        <taxon>Glossata</taxon>
        <taxon>Ditrysia</taxon>
        <taxon>Noctuoidea</taxon>
        <taxon>Noctuidae</taxon>
        <taxon>Amphipyrinae</taxon>
        <taxon>Spodoptera</taxon>
    </lineage>
</organism>
<accession>A0A9P0I838</accession>
<protein>
    <submittedName>
        <fullName evidence="2">Uncharacterized protein</fullName>
    </submittedName>
</protein>
<dbReference type="EMBL" id="LR824555">
    <property type="protein sequence ID" value="CAH1641742.1"/>
    <property type="molecule type" value="Genomic_DNA"/>
</dbReference>
<feature type="region of interest" description="Disordered" evidence="1">
    <location>
        <begin position="203"/>
        <end position="226"/>
    </location>
</feature>
<gene>
    <name evidence="2" type="ORF">SPLIT_LOCUS7098</name>
</gene>
<dbReference type="AlphaFoldDB" id="A0A9P0I838"/>
<evidence type="ECO:0000256" key="1">
    <source>
        <dbReference type="SAM" id="MobiDB-lite"/>
    </source>
</evidence>
<feature type="compositionally biased region" description="Low complexity" evidence="1">
    <location>
        <begin position="210"/>
        <end position="223"/>
    </location>
</feature>
<proteinExistence type="predicted"/>
<dbReference type="Gene3D" id="3.30.70.1820">
    <property type="entry name" value="L1 transposable element, RRM domain"/>
    <property type="match status" value="1"/>
</dbReference>
<keyword evidence="3" id="KW-1185">Reference proteome</keyword>
<dbReference type="Proteomes" id="UP001153321">
    <property type="component" value="Chromosome 24"/>
</dbReference>
<reference evidence="2" key="1">
    <citation type="submission" date="2022-02" db="EMBL/GenBank/DDBJ databases">
        <authorList>
            <person name="King R."/>
        </authorList>
    </citation>
    <scope>NUCLEOTIDE SEQUENCE</scope>
</reference>
<evidence type="ECO:0000313" key="3">
    <source>
        <dbReference type="Proteomes" id="UP001153321"/>
    </source>
</evidence>